<feature type="non-terminal residue" evidence="2">
    <location>
        <position position="1"/>
    </location>
</feature>
<feature type="domain" description="Phosphatidylinositol-specific phospholipase C X" evidence="1">
    <location>
        <begin position="1"/>
        <end position="42"/>
    </location>
</feature>
<dbReference type="InterPro" id="IPR017946">
    <property type="entry name" value="PLC-like_Pdiesterase_TIM-brl"/>
</dbReference>
<evidence type="ECO:0000313" key="3">
    <source>
        <dbReference type="Proteomes" id="UP000681967"/>
    </source>
</evidence>
<dbReference type="AlphaFoldDB" id="A0A8S3H0I8"/>
<comment type="caution">
    <text evidence="2">The sequence shown here is derived from an EMBL/GenBank/DDBJ whole genome shotgun (WGS) entry which is preliminary data.</text>
</comment>
<sequence length="65" mass="7481">MGRILEDILGDQLLKEPLTHANPRYLPSPEDLKYKVIVRSRKTAKTTKPNTIIKLKDDDDDDSIF</sequence>
<dbReference type="GO" id="GO:0008081">
    <property type="term" value="F:phosphoric diester hydrolase activity"/>
    <property type="evidence" value="ECO:0007669"/>
    <property type="project" value="InterPro"/>
</dbReference>
<dbReference type="Pfam" id="PF00388">
    <property type="entry name" value="PI-PLC-X"/>
    <property type="match status" value="1"/>
</dbReference>
<accession>A0A8S3H0I8</accession>
<dbReference type="Gene3D" id="3.20.20.190">
    <property type="entry name" value="Phosphatidylinositol (PI) phosphodiesterase"/>
    <property type="match status" value="1"/>
</dbReference>
<evidence type="ECO:0000259" key="1">
    <source>
        <dbReference type="Pfam" id="PF00388"/>
    </source>
</evidence>
<protein>
    <recommendedName>
        <fullName evidence="1">Phosphatidylinositol-specific phospholipase C X domain-containing protein</fullName>
    </recommendedName>
</protein>
<proteinExistence type="predicted"/>
<dbReference type="GO" id="GO:0006629">
    <property type="term" value="P:lipid metabolic process"/>
    <property type="evidence" value="ECO:0007669"/>
    <property type="project" value="InterPro"/>
</dbReference>
<organism evidence="2 3">
    <name type="scientific">Rotaria magnacalcarata</name>
    <dbReference type="NCBI Taxonomy" id="392030"/>
    <lineage>
        <taxon>Eukaryota</taxon>
        <taxon>Metazoa</taxon>
        <taxon>Spiralia</taxon>
        <taxon>Gnathifera</taxon>
        <taxon>Rotifera</taxon>
        <taxon>Eurotatoria</taxon>
        <taxon>Bdelloidea</taxon>
        <taxon>Philodinida</taxon>
        <taxon>Philodinidae</taxon>
        <taxon>Rotaria</taxon>
    </lineage>
</organism>
<dbReference type="PROSITE" id="PS50007">
    <property type="entry name" value="PIPLC_X_DOMAIN"/>
    <property type="match status" value="1"/>
</dbReference>
<name>A0A8S3H0I8_9BILA</name>
<evidence type="ECO:0000313" key="2">
    <source>
        <dbReference type="EMBL" id="CAF5174430.1"/>
    </source>
</evidence>
<reference evidence="2" key="1">
    <citation type="submission" date="2021-02" db="EMBL/GenBank/DDBJ databases">
        <authorList>
            <person name="Nowell W R."/>
        </authorList>
    </citation>
    <scope>NUCLEOTIDE SEQUENCE</scope>
</reference>
<gene>
    <name evidence="2" type="ORF">BYL167_LOCUS77947</name>
</gene>
<dbReference type="SUPFAM" id="SSF51695">
    <property type="entry name" value="PLC-like phosphodiesterases"/>
    <property type="match status" value="1"/>
</dbReference>
<dbReference type="EMBL" id="CAJOBH010285306">
    <property type="protein sequence ID" value="CAF5174430.1"/>
    <property type="molecule type" value="Genomic_DNA"/>
</dbReference>
<dbReference type="Proteomes" id="UP000681967">
    <property type="component" value="Unassembled WGS sequence"/>
</dbReference>
<dbReference type="InterPro" id="IPR000909">
    <property type="entry name" value="PLipase_C_PInositol-sp_X_dom"/>
</dbReference>